<feature type="binding site" evidence="11">
    <location>
        <position position="344"/>
    </location>
    <ligand>
        <name>L-glutamine</name>
        <dbReference type="ChEBI" id="CHEBI:58359"/>
    </ligand>
</feature>
<dbReference type="InterPro" id="IPR006274">
    <property type="entry name" value="CarbamoylP_synth_ssu"/>
</dbReference>
<dbReference type="SMART" id="SM01097">
    <property type="entry name" value="CPSase_sm_chain"/>
    <property type="match status" value="1"/>
</dbReference>
<evidence type="ECO:0000256" key="7">
    <source>
        <dbReference type="ARBA" id="ARBA00022962"/>
    </source>
</evidence>
<feature type="region of interest" description="CPSase" evidence="11">
    <location>
        <begin position="1"/>
        <end position="224"/>
    </location>
</feature>
<keyword evidence="11" id="KW-0055">Arginine biosynthesis</keyword>
<dbReference type="InterPro" id="IPR050472">
    <property type="entry name" value="Anth_synth/Amidotransfase"/>
</dbReference>
<evidence type="ECO:0000256" key="10">
    <source>
        <dbReference type="ARBA" id="ARBA00049285"/>
    </source>
</evidence>
<comment type="pathway">
    <text evidence="1 11">Pyrimidine metabolism; UMP biosynthesis via de novo pathway; (S)-dihydroorotate from bicarbonate: step 1/3.</text>
</comment>
<dbReference type="NCBIfam" id="NF009475">
    <property type="entry name" value="PRK12838.1"/>
    <property type="match status" value="1"/>
</dbReference>
<dbReference type="PRINTS" id="PR00097">
    <property type="entry name" value="ANTSNTHASEII"/>
</dbReference>
<dbReference type="UniPathway" id="UPA00068">
    <property type="reaction ID" value="UER00171"/>
</dbReference>
<organism evidence="13">
    <name type="scientific">Tuwongella immobilis</name>
    <dbReference type="NCBI Taxonomy" id="692036"/>
    <lineage>
        <taxon>Bacteria</taxon>
        <taxon>Pseudomonadati</taxon>
        <taxon>Planctomycetota</taxon>
        <taxon>Planctomycetia</taxon>
        <taxon>Gemmatales</taxon>
        <taxon>Gemmataceae</taxon>
        <taxon>Tuwongella</taxon>
    </lineage>
</organism>
<dbReference type="FunFam" id="3.40.50.880:FF:000029">
    <property type="entry name" value="Carbamoyl-phosphate synthase small chain"/>
    <property type="match status" value="1"/>
</dbReference>
<dbReference type="CDD" id="cd01744">
    <property type="entry name" value="GATase1_CPSase"/>
    <property type="match status" value="1"/>
</dbReference>
<dbReference type="PANTHER" id="PTHR43418">
    <property type="entry name" value="MULTIFUNCTIONAL TRYPTOPHAN BIOSYNTHESIS PROTEIN-RELATED"/>
    <property type="match status" value="1"/>
</dbReference>
<dbReference type="GO" id="GO:0005524">
    <property type="term" value="F:ATP binding"/>
    <property type="evidence" value="ECO:0007669"/>
    <property type="project" value="UniProtKB-UniRule"/>
</dbReference>
<keyword evidence="14" id="KW-1185">Reference proteome</keyword>
<comment type="catalytic activity">
    <reaction evidence="9 11">
        <text>hydrogencarbonate + L-glutamine + 2 ATP + H2O = carbamoyl phosphate + L-glutamate + 2 ADP + phosphate + 2 H(+)</text>
        <dbReference type="Rhea" id="RHEA:18633"/>
        <dbReference type="ChEBI" id="CHEBI:15377"/>
        <dbReference type="ChEBI" id="CHEBI:15378"/>
        <dbReference type="ChEBI" id="CHEBI:17544"/>
        <dbReference type="ChEBI" id="CHEBI:29985"/>
        <dbReference type="ChEBI" id="CHEBI:30616"/>
        <dbReference type="ChEBI" id="CHEBI:43474"/>
        <dbReference type="ChEBI" id="CHEBI:58228"/>
        <dbReference type="ChEBI" id="CHEBI:58359"/>
        <dbReference type="ChEBI" id="CHEBI:456216"/>
        <dbReference type="EC" id="6.3.5.5"/>
    </reaction>
</comment>
<dbReference type="GO" id="GO:0006526">
    <property type="term" value="P:L-arginine biosynthetic process"/>
    <property type="evidence" value="ECO:0007669"/>
    <property type="project" value="UniProtKB-UniRule"/>
</dbReference>
<keyword evidence="6 11" id="KW-0067">ATP-binding</keyword>
<comment type="catalytic activity">
    <reaction evidence="10 11">
        <text>L-glutamine + H2O = L-glutamate + NH4(+)</text>
        <dbReference type="Rhea" id="RHEA:15889"/>
        <dbReference type="ChEBI" id="CHEBI:15377"/>
        <dbReference type="ChEBI" id="CHEBI:28938"/>
        <dbReference type="ChEBI" id="CHEBI:29985"/>
        <dbReference type="ChEBI" id="CHEBI:58359"/>
    </reaction>
</comment>
<dbReference type="InterPro" id="IPR029062">
    <property type="entry name" value="Class_I_gatase-like"/>
</dbReference>
<keyword evidence="4 11" id="KW-0436">Ligase</keyword>
<dbReference type="InterPro" id="IPR002474">
    <property type="entry name" value="CarbamoylP_synth_ssu_N"/>
</dbReference>
<dbReference type="PRINTS" id="PR00096">
    <property type="entry name" value="GATASE"/>
</dbReference>
<comment type="similarity">
    <text evidence="3 11">Belongs to the CarA family.</text>
</comment>
<feature type="binding site" evidence="11">
    <location>
        <position position="272"/>
    </location>
    <ligand>
        <name>L-glutamine</name>
        <dbReference type="ChEBI" id="CHEBI:58359"/>
    </ligand>
</feature>
<dbReference type="InterPro" id="IPR017926">
    <property type="entry name" value="GATASE"/>
</dbReference>
<evidence type="ECO:0000313" key="14">
    <source>
        <dbReference type="Proteomes" id="UP000464378"/>
    </source>
</evidence>
<feature type="binding site" evidence="11">
    <location>
        <position position="341"/>
    </location>
    <ligand>
        <name>L-glutamine</name>
        <dbReference type="ChEBI" id="CHEBI:58359"/>
    </ligand>
</feature>
<dbReference type="InterPro" id="IPR036480">
    <property type="entry name" value="CarbP_synth_ssu_N_sf"/>
</dbReference>
<dbReference type="GO" id="GO:0044205">
    <property type="term" value="P:'de novo' UMP biosynthetic process"/>
    <property type="evidence" value="ECO:0007669"/>
    <property type="project" value="UniProtKB-UniRule"/>
</dbReference>
<protein>
    <recommendedName>
        <fullName evidence="11">Carbamoyl phosphate synthase small chain</fullName>
        <ecNumber evidence="11">6.3.5.5</ecNumber>
    </recommendedName>
    <alternativeName>
        <fullName evidence="11">Carbamoyl phosphate synthetase glutamine chain</fullName>
    </alternativeName>
</protein>
<feature type="domain" description="Carbamoyl-phosphate synthase small subunit N-terminal" evidence="12">
    <location>
        <begin position="37"/>
        <end position="167"/>
    </location>
</feature>
<feature type="active site" evidence="11">
    <location>
        <position position="383"/>
    </location>
</feature>
<dbReference type="FunCoup" id="A0A6C2YQC3">
    <property type="interactions" value="563"/>
</dbReference>
<feature type="binding site" evidence="11">
    <location>
        <position position="303"/>
    </location>
    <ligand>
        <name>L-glutamine</name>
        <dbReference type="ChEBI" id="CHEBI:58359"/>
    </ligand>
</feature>
<dbReference type="NCBIfam" id="TIGR01368">
    <property type="entry name" value="CPSaseIIsmall"/>
    <property type="match status" value="1"/>
</dbReference>
<dbReference type="Pfam" id="PF00988">
    <property type="entry name" value="CPSase_sm_chain"/>
    <property type="match status" value="1"/>
</dbReference>
<dbReference type="InParanoid" id="A0A6C2YQC3"/>
<feature type="active site" evidence="11">
    <location>
        <position position="385"/>
    </location>
</feature>
<name>A0A6C2YQC3_9BACT</name>
<dbReference type="FunFam" id="3.50.30.20:FF:000001">
    <property type="entry name" value="Carbamoyl-phosphate synthase small chain"/>
    <property type="match status" value="1"/>
</dbReference>
<dbReference type="EMBL" id="LR586016">
    <property type="protein sequence ID" value="VIP03313.1"/>
    <property type="molecule type" value="Genomic_DNA"/>
</dbReference>
<evidence type="ECO:0000259" key="12">
    <source>
        <dbReference type="SMART" id="SM01097"/>
    </source>
</evidence>
<dbReference type="SUPFAM" id="SSF52317">
    <property type="entry name" value="Class I glutamine amidotransferase-like"/>
    <property type="match status" value="1"/>
</dbReference>
<dbReference type="Pfam" id="PF00117">
    <property type="entry name" value="GATase"/>
    <property type="match status" value="1"/>
</dbReference>
<keyword evidence="11" id="KW-0028">Amino-acid biosynthesis</keyword>
<comment type="function">
    <text evidence="11">Small subunit of the glutamine-dependent carbamoyl phosphate synthetase (CPSase). CPSase catalyzes the formation of carbamoyl phosphate from the ammonia moiety of glutamine, carbonate, and phosphate donated by ATP, constituting the first step of 2 biosynthetic pathways, one leading to arginine and/or urea and the other to pyrimidine nucleotides. The small subunit (glutamine amidotransferase) binds and cleaves glutamine to supply the large subunit with the substrate ammonia.</text>
</comment>
<dbReference type="GO" id="GO:0004088">
    <property type="term" value="F:carbamoyl-phosphate synthase (glutamine-hydrolyzing) activity"/>
    <property type="evidence" value="ECO:0007669"/>
    <property type="project" value="UniProtKB-UniRule"/>
</dbReference>
<dbReference type="GO" id="GO:0006207">
    <property type="term" value="P:'de novo' pyrimidine nucleobase biosynthetic process"/>
    <property type="evidence" value="ECO:0007669"/>
    <property type="project" value="InterPro"/>
</dbReference>
<evidence type="ECO:0000256" key="11">
    <source>
        <dbReference type="HAMAP-Rule" id="MF_01209"/>
    </source>
</evidence>
<keyword evidence="5 11" id="KW-0547">Nucleotide-binding</keyword>
<dbReference type="InterPro" id="IPR035686">
    <property type="entry name" value="CPSase_GATase1"/>
</dbReference>
<evidence type="ECO:0000256" key="1">
    <source>
        <dbReference type="ARBA" id="ARBA00004812"/>
    </source>
</evidence>
<evidence type="ECO:0000256" key="3">
    <source>
        <dbReference type="ARBA" id="ARBA00007800"/>
    </source>
</evidence>
<evidence type="ECO:0000256" key="4">
    <source>
        <dbReference type="ARBA" id="ARBA00022598"/>
    </source>
</evidence>
<dbReference type="PROSITE" id="PS51273">
    <property type="entry name" value="GATASE_TYPE_1"/>
    <property type="match status" value="1"/>
</dbReference>
<dbReference type="PRINTS" id="PR00099">
    <property type="entry name" value="CPSGATASE"/>
</dbReference>
<feature type="binding site" evidence="11">
    <location>
        <position position="343"/>
    </location>
    <ligand>
        <name>L-glutamine</name>
        <dbReference type="ChEBI" id="CHEBI:58359"/>
    </ligand>
</feature>
<feature type="active site" description="Nucleophile" evidence="11">
    <location>
        <position position="299"/>
    </location>
</feature>
<proteinExistence type="inferred from homology"/>
<comment type="pathway">
    <text evidence="2 11">Amino-acid biosynthesis; L-arginine biosynthesis; carbamoyl phosphate from bicarbonate: step 1/1.</text>
</comment>
<dbReference type="Gene3D" id="3.40.50.880">
    <property type="match status" value="1"/>
</dbReference>
<dbReference type="KEGG" id="tim:GMBLW1_06470"/>
<dbReference type="EC" id="6.3.5.5" evidence="11"/>
<feature type="binding site" evidence="11">
    <location>
        <position position="300"/>
    </location>
    <ligand>
        <name>L-glutamine</name>
        <dbReference type="ChEBI" id="CHEBI:58359"/>
    </ligand>
</feature>
<accession>A0A6C2YQC3</accession>
<keyword evidence="7 11" id="KW-0315">Glutamine amidotransferase</keyword>
<reference evidence="13" key="1">
    <citation type="submission" date="2019-04" db="EMBL/GenBank/DDBJ databases">
        <authorList>
            <consortium name="Science for Life Laboratories"/>
        </authorList>
    </citation>
    <scope>NUCLEOTIDE SEQUENCE</scope>
    <source>
        <strain evidence="13">MBLW1</strain>
    </source>
</reference>
<dbReference type="Gene3D" id="3.50.30.20">
    <property type="entry name" value="Carbamoyl-phosphate synthase small subunit, N-terminal domain"/>
    <property type="match status" value="1"/>
</dbReference>
<dbReference type="GO" id="GO:0006541">
    <property type="term" value="P:glutamine metabolic process"/>
    <property type="evidence" value="ECO:0007669"/>
    <property type="project" value="InterPro"/>
</dbReference>
<dbReference type="PANTHER" id="PTHR43418:SF7">
    <property type="entry name" value="CARBAMOYL-PHOSPHATE SYNTHASE SMALL CHAIN"/>
    <property type="match status" value="1"/>
</dbReference>
<feature type="binding site" evidence="11">
    <location>
        <position position="81"/>
    </location>
    <ligand>
        <name>L-glutamine</name>
        <dbReference type="ChEBI" id="CHEBI:58359"/>
    </ligand>
</feature>
<dbReference type="UniPathway" id="UPA00070">
    <property type="reaction ID" value="UER00115"/>
</dbReference>
<evidence type="ECO:0000256" key="6">
    <source>
        <dbReference type="ARBA" id="ARBA00022840"/>
    </source>
</evidence>
<evidence type="ECO:0000256" key="9">
    <source>
        <dbReference type="ARBA" id="ARBA00048816"/>
    </source>
</evidence>
<feature type="binding site" evidence="11">
    <location>
        <position position="274"/>
    </location>
    <ligand>
        <name>L-glutamine</name>
        <dbReference type="ChEBI" id="CHEBI:58359"/>
    </ligand>
</feature>
<comment type="subunit">
    <text evidence="11">Composed of two chains; the small (or glutamine) chain promotes the hydrolysis of glutamine to ammonia, which is used by the large (or ammonia) chain to synthesize carbamoyl phosphate. Tetramer of heterodimers (alpha,beta)4.</text>
</comment>
<dbReference type="Proteomes" id="UP000464378">
    <property type="component" value="Chromosome"/>
</dbReference>
<dbReference type="EMBL" id="LR593887">
    <property type="protein sequence ID" value="VTS03997.1"/>
    <property type="molecule type" value="Genomic_DNA"/>
</dbReference>
<dbReference type="AlphaFoldDB" id="A0A6C2YQC3"/>
<sequence length="405" mass="44234">MLADAAFPTILAPFAIHWIHTEFDSILLGVTPPMAGNLAKLALEDGTIYTGRSFGASCEMTGEVVFNTSMAGYQEILTDPSYRGQIVCMTYPMMGNYGITPEDDESPRPQVSGFIVRSLTEVPSNFRSQQSLHDYLVQHNIPGIQGFDTRALVRRLRVRGAMMGILSSTDLDDTSLVRRARSLPGMSGQDLVKEVVPDAKLDWHGGCDHPLTQQMLAQLPPNKHVLALDFGMKWNIPRCLTQAGCQVTVIPGTMPAEEILAMKPDGIFLSNGPGDPAAVDYAIQTIRKLIGTTPMFGICLGHQLLGLATGAKTFKLKFGHRGANQPVLDHRTGKVEITTQNHGFAVDANSLPASMEATHTNLNDGTLEGMRHRELPIFSVQYHPEASSGPHDSTYLFEEFRKSMG</sequence>
<keyword evidence="8 11" id="KW-0665">Pyrimidine biosynthesis</keyword>
<dbReference type="SUPFAM" id="SSF52021">
    <property type="entry name" value="Carbamoyl phosphate synthetase, small subunit N-terminal domain"/>
    <property type="match status" value="1"/>
</dbReference>
<evidence type="ECO:0000313" key="13">
    <source>
        <dbReference type="EMBL" id="VIP03313.1"/>
    </source>
</evidence>
<evidence type="ECO:0000256" key="2">
    <source>
        <dbReference type="ARBA" id="ARBA00005077"/>
    </source>
</evidence>
<gene>
    <name evidence="11" type="primary">carA</name>
    <name evidence="13" type="ORF">GMBLW1_06470</name>
</gene>
<dbReference type="HAMAP" id="MF_01209">
    <property type="entry name" value="CPSase_S_chain"/>
    <property type="match status" value="1"/>
</dbReference>
<evidence type="ECO:0000256" key="8">
    <source>
        <dbReference type="ARBA" id="ARBA00022975"/>
    </source>
</evidence>
<evidence type="ECO:0000256" key="5">
    <source>
        <dbReference type="ARBA" id="ARBA00022741"/>
    </source>
</evidence>